<evidence type="ECO:0000313" key="1">
    <source>
        <dbReference type="EMBL" id="KAI4306207.1"/>
    </source>
</evidence>
<reference evidence="1 2" key="1">
    <citation type="journal article" date="2022" name="DNA Res.">
        <title>Chromosomal-level genome assembly of the orchid tree Bauhinia variegata (Leguminosae; Cercidoideae) supports the allotetraploid origin hypothesis of Bauhinia.</title>
        <authorList>
            <person name="Zhong Y."/>
            <person name="Chen Y."/>
            <person name="Zheng D."/>
            <person name="Pang J."/>
            <person name="Liu Y."/>
            <person name="Luo S."/>
            <person name="Meng S."/>
            <person name="Qian L."/>
            <person name="Wei D."/>
            <person name="Dai S."/>
            <person name="Zhou R."/>
        </authorList>
    </citation>
    <scope>NUCLEOTIDE SEQUENCE [LARGE SCALE GENOMIC DNA]</scope>
    <source>
        <strain evidence="1">BV-YZ2020</strain>
    </source>
</reference>
<proteinExistence type="predicted"/>
<sequence>MLVVEKESVFQRLANDQSCNASRCVLITRRGYPDIPTRSKWPMTRKIFVSQRYNGLEIFLQILRDKKKIEAMLLRCYLQKKVPQWRLELVLMLQKGVKFEIEALSVPTLVRVLHTI</sequence>
<keyword evidence="2" id="KW-1185">Reference proteome</keyword>
<protein>
    <submittedName>
        <fullName evidence="1">Uncharacterized protein</fullName>
    </submittedName>
</protein>
<dbReference type="Proteomes" id="UP000828941">
    <property type="component" value="Chromosome 12"/>
</dbReference>
<gene>
    <name evidence="1" type="ORF">L6164_029502</name>
</gene>
<comment type="caution">
    <text evidence="1">The sequence shown here is derived from an EMBL/GenBank/DDBJ whole genome shotgun (WGS) entry which is preliminary data.</text>
</comment>
<dbReference type="EMBL" id="CM039437">
    <property type="protein sequence ID" value="KAI4306207.1"/>
    <property type="molecule type" value="Genomic_DNA"/>
</dbReference>
<accession>A0ACB9L9Y3</accession>
<organism evidence="1 2">
    <name type="scientific">Bauhinia variegata</name>
    <name type="common">Purple orchid tree</name>
    <name type="synonym">Phanera variegata</name>
    <dbReference type="NCBI Taxonomy" id="167791"/>
    <lineage>
        <taxon>Eukaryota</taxon>
        <taxon>Viridiplantae</taxon>
        <taxon>Streptophyta</taxon>
        <taxon>Embryophyta</taxon>
        <taxon>Tracheophyta</taxon>
        <taxon>Spermatophyta</taxon>
        <taxon>Magnoliopsida</taxon>
        <taxon>eudicotyledons</taxon>
        <taxon>Gunneridae</taxon>
        <taxon>Pentapetalae</taxon>
        <taxon>rosids</taxon>
        <taxon>fabids</taxon>
        <taxon>Fabales</taxon>
        <taxon>Fabaceae</taxon>
        <taxon>Cercidoideae</taxon>
        <taxon>Cercideae</taxon>
        <taxon>Bauhiniinae</taxon>
        <taxon>Bauhinia</taxon>
    </lineage>
</organism>
<evidence type="ECO:0000313" key="2">
    <source>
        <dbReference type="Proteomes" id="UP000828941"/>
    </source>
</evidence>
<name>A0ACB9L9Y3_BAUVA</name>